<dbReference type="CDD" id="cd18081">
    <property type="entry name" value="RlmH-like"/>
    <property type="match status" value="1"/>
</dbReference>
<proteinExistence type="inferred from homology"/>
<keyword evidence="2 5" id="KW-0808">Transferase</keyword>
<dbReference type="SUPFAM" id="SSF75217">
    <property type="entry name" value="alpha/beta knot"/>
    <property type="match status" value="1"/>
</dbReference>
<dbReference type="EMBL" id="UOYO01000010">
    <property type="protein sequence ID" value="VAY86385.1"/>
    <property type="molecule type" value="Genomic_DNA"/>
</dbReference>
<evidence type="ECO:0000256" key="1">
    <source>
        <dbReference type="ARBA" id="ARBA00022603"/>
    </source>
</evidence>
<comment type="similarity">
    <text evidence="4">Belongs to the RNA methyltransferase RlmH family.</text>
</comment>
<evidence type="ECO:0000256" key="3">
    <source>
        <dbReference type="ARBA" id="ARBA00022691"/>
    </source>
</evidence>
<dbReference type="InterPro" id="IPR003742">
    <property type="entry name" value="RlmH-like"/>
</dbReference>
<protein>
    <submittedName>
        <fullName evidence="5">LSU m3Psi1915 methyltransferase RlmH</fullName>
    </submittedName>
</protein>
<dbReference type="GO" id="GO:0008168">
    <property type="term" value="F:methyltransferase activity"/>
    <property type="evidence" value="ECO:0007669"/>
    <property type="project" value="UniProtKB-KW"/>
</dbReference>
<keyword evidence="1 5" id="KW-0489">Methyltransferase</keyword>
<reference evidence="5" key="1">
    <citation type="submission" date="2018-10" db="EMBL/GenBank/DDBJ databases">
        <authorList>
            <person name="Aoki K."/>
        </authorList>
    </citation>
    <scope>NUCLEOTIDE SEQUENCE</scope>
</reference>
<organism evidence="5">
    <name type="scientific">hydrothermal vent metagenome</name>
    <dbReference type="NCBI Taxonomy" id="652676"/>
    <lineage>
        <taxon>unclassified sequences</taxon>
        <taxon>metagenomes</taxon>
        <taxon>ecological metagenomes</taxon>
    </lineage>
</organism>
<dbReference type="InterPro" id="IPR029028">
    <property type="entry name" value="Alpha/beta_knot_MTases"/>
</dbReference>
<dbReference type="PANTHER" id="PTHR33603">
    <property type="entry name" value="METHYLTRANSFERASE"/>
    <property type="match status" value="1"/>
</dbReference>
<gene>
    <name evidence="5" type="ORF">MNB_ARC-1_303</name>
</gene>
<evidence type="ECO:0000256" key="4">
    <source>
        <dbReference type="ARBA" id="ARBA00038303"/>
    </source>
</evidence>
<dbReference type="Gene3D" id="3.40.1280.10">
    <property type="match status" value="1"/>
</dbReference>
<dbReference type="Pfam" id="PF02590">
    <property type="entry name" value="SPOUT_MTase"/>
    <property type="match status" value="1"/>
</dbReference>
<evidence type="ECO:0000313" key="5">
    <source>
        <dbReference type="EMBL" id="VAY86385.1"/>
    </source>
</evidence>
<dbReference type="AlphaFoldDB" id="A0A3B1DRQ6"/>
<accession>A0A3B1DRQ6</accession>
<sequence length="152" mass="17537">MVDVFSIHKNDFDEYQTLTKDFIKKTSRYSQIQDIVVFNKDIVKSQKISEMEAKKSYSKAYQKHLSGYCVGLDVKGLSIDSLEFSKILEHPKVSFFIAGAYGFENSFLSKCNKVISLSHMTFSHKIAKIVLFEQIFRGFCILNNHPYHKGSF</sequence>
<keyword evidence="3" id="KW-0949">S-adenosyl-L-methionine</keyword>
<dbReference type="InterPro" id="IPR029026">
    <property type="entry name" value="tRNA_m1G_MTases_N"/>
</dbReference>
<dbReference type="PANTHER" id="PTHR33603:SF1">
    <property type="entry name" value="RIBOSOMAL RNA LARGE SUBUNIT METHYLTRANSFERASE H"/>
    <property type="match status" value="1"/>
</dbReference>
<dbReference type="GO" id="GO:0032259">
    <property type="term" value="P:methylation"/>
    <property type="evidence" value="ECO:0007669"/>
    <property type="project" value="UniProtKB-KW"/>
</dbReference>
<name>A0A3B1DRQ6_9ZZZZ</name>
<dbReference type="HAMAP" id="MF_00658">
    <property type="entry name" value="23SrRNA_methyltr_H"/>
    <property type="match status" value="1"/>
</dbReference>
<evidence type="ECO:0000256" key="2">
    <source>
        <dbReference type="ARBA" id="ARBA00022679"/>
    </source>
</evidence>
<dbReference type="PIRSF" id="PIRSF004505">
    <property type="entry name" value="MT_bac"/>
    <property type="match status" value="1"/>
</dbReference>
<dbReference type="GO" id="GO:0006364">
    <property type="term" value="P:rRNA processing"/>
    <property type="evidence" value="ECO:0007669"/>
    <property type="project" value="InterPro"/>
</dbReference>